<dbReference type="eggNOG" id="COG4447">
    <property type="taxonomic scope" value="Bacteria"/>
</dbReference>
<dbReference type="Proteomes" id="UP000007394">
    <property type="component" value="Chromosome"/>
</dbReference>
<proteinExistence type="predicted"/>
<feature type="chain" id="PRO_5003623874" description="Secretion system C-terminal sorting domain-containing protein" evidence="1">
    <location>
        <begin position="22"/>
        <end position="362"/>
    </location>
</feature>
<feature type="signal peptide" evidence="1">
    <location>
        <begin position="1"/>
        <end position="21"/>
    </location>
</feature>
<name>I0ALK8_IGNAJ</name>
<dbReference type="EMBL" id="CP003418">
    <property type="protein sequence ID" value="AFH49865.1"/>
    <property type="molecule type" value="Genomic_DNA"/>
</dbReference>
<dbReference type="InterPro" id="IPR026444">
    <property type="entry name" value="Secre_tail"/>
</dbReference>
<dbReference type="STRING" id="945713.IALB_2160"/>
<dbReference type="Pfam" id="PF18962">
    <property type="entry name" value="Por_Secre_tail"/>
    <property type="match status" value="1"/>
</dbReference>
<gene>
    <name evidence="3" type="ordered locus">IALB_2160</name>
</gene>
<dbReference type="AlphaFoldDB" id="I0ALK8"/>
<dbReference type="HOGENOM" id="CLU_729008_0_0_10"/>
<dbReference type="Gene3D" id="2.60.40.4070">
    <property type="match status" value="1"/>
</dbReference>
<organism evidence="3 4">
    <name type="scientific">Ignavibacterium album (strain DSM 19864 / JCM 16511 / NBRC 101810 / Mat9-16)</name>
    <dbReference type="NCBI Taxonomy" id="945713"/>
    <lineage>
        <taxon>Bacteria</taxon>
        <taxon>Pseudomonadati</taxon>
        <taxon>Ignavibacteriota</taxon>
        <taxon>Ignavibacteria</taxon>
        <taxon>Ignavibacteriales</taxon>
        <taxon>Ignavibacteriaceae</taxon>
        <taxon>Ignavibacterium</taxon>
    </lineage>
</organism>
<dbReference type="NCBIfam" id="TIGR04183">
    <property type="entry name" value="Por_Secre_tail"/>
    <property type="match status" value="1"/>
</dbReference>
<protein>
    <recommendedName>
        <fullName evidence="2">Secretion system C-terminal sorting domain-containing protein</fullName>
    </recommendedName>
</protein>
<keyword evidence="4" id="KW-1185">Reference proteome</keyword>
<keyword evidence="1" id="KW-0732">Signal</keyword>
<dbReference type="KEGG" id="ial:IALB_2160"/>
<accession>I0ALK8</accession>
<sequence length="362" mass="41464">MKRFLLTIFLLISISVFPQQASDYFPASTGYLWNYQVTPLDSLNNPLTNLTLFRQDSFAVVQSYQGRTASIVLSKEGPLQTILLQPYTDSIFYSFQGTDGYEYFSVSGIETFLNQLDSLGIDSNFNFLNFFRSLQNWYSVYRFAANTGSRYTLFQKDTLISTYNIRFKYSAVRNNDQTINTAIGSFNCKKFTTQWEFSYLLGPIPIPLFSIEDTNWIAPGNWLVKAYQPSKGVDLSLLGIPPFYIPGRTIDIIDQIVSVDEESFLVNEFKLYQNYPNPFNPSTKIRFNIPVGSELAQTVLRVYDVLGNEVVTLVNEYRDAGSYEVEFPNVETRHASSLPSGVYFYKLQVGNFVETKKMILLR</sequence>
<dbReference type="OrthoDB" id="279982at2"/>
<evidence type="ECO:0000259" key="2">
    <source>
        <dbReference type="Pfam" id="PF18962"/>
    </source>
</evidence>
<evidence type="ECO:0000313" key="3">
    <source>
        <dbReference type="EMBL" id="AFH49865.1"/>
    </source>
</evidence>
<evidence type="ECO:0000313" key="4">
    <source>
        <dbReference type="Proteomes" id="UP000007394"/>
    </source>
</evidence>
<evidence type="ECO:0000256" key="1">
    <source>
        <dbReference type="SAM" id="SignalP"/>
    </source>
</evidence>
<dbReference type="RefSeq" id="WP_014561014.1">
    <property type="nucleotide sequence ID" value="NC_017464.1"/>
</dbReference>
<dbReference type="PATRIC" id="fig|945713.3.peg.2167"/>
<reference evidence="3 4" key="1">
    <citation type="journal article" date="2012" name="Front. Microbiol.">
        <title>Complete genome of Ignavibacterium album, a metabolically versatile, flagellated, facultative anaerobe from the phylum Chlorobi.</title>
        <authorList>
            <person name="Liu Z."/>
            <person name="Frigaard N.-U."/>
            <person name="Vogl K."/>
            <person name="Iino T."/>
            <person name="Ohkuma M."/>
            <person name="Overmann J."/>
            <person name="Bryant D.A."/>
        </authorList>
    </citation>
    <scope>NUCLEOTIDE SEQUENCE [LARGE SCALE GENOMIC DNA]</scope>
    <source>
        <strain evidence="4">DSM 19864 / JCM 16511 / NBRC 101810 / Mat9-16</strain>
    </source>
</reference>
<feature type="domain" description="Secretion system C-terminal sorting" evidence="2">
    <location>
        <begin position="275"/>
        <end position="359"/>
    </location>
</feature>